<dbReference type="SUPFAM" id="SSF48403">
    <property type="entry name" value="Ankyrin repeat"/>
    <property type="match status" value="2"/>
</dbReference>
<evidence type="ECO:0000256" key="2">
    <source>
        <dbReference type="ARBA" id="ARBA00023043"/>
    </source>
</evidence>
<feature type="domain" description="Nephrocystin 3-like N-terminal" evidence="5">
    <location>
        <begin position="198"/>
        <end position="350"/>
    </location>
</feature>
<name>Q4WNA6_ASPFU</name>
<dbReference type="RefSeq" id="XP_750596.2">
    <property type="nucleotide sequence ID" value="XM_745503.2"/>
</dbReference>
<dbReference type="HOGENOM" id="CLU_000288_34_23_1"/>
<evidence type="ECO:0000313" key="7">
    <source>
        <dbReference type="Proteomes" id="UP000002530"/>
    </source>
</evidence>
<dbReference type="Proteomes" id="UP000002530">
    <property type="component" value="Unassembled WGS sequence"/>
</dbReference>
<dbReference type="Pfam" id="PF24883">
    <property type="entry name" value="NPHP3_N"/>
    <property type="match status" value="1"/>
</dbReference>
<evidence type="ECO:0000256" key="1">
    <source>
        <dbReference type="ARBA" id="ARBA00022737"/>
    </source>
</evidence>
<feature type="repeat" description="ANK" evidence="3">
    <location>
        <begin position="680"/>
        <end position="712"/>
    </location>
</feature>
<organism evidence="6 7">
    <name type="scientific">Aspergillus fumigatus (strain ATCC MYA-4609 / CBS 101355 / FGSC A1100 / Af293)</name>
    <name type="common">Neosartorya fumigata</name>
    <dbReference type="NCBI Taxonomy" id="330879"/>
    <lineage>
        <taxon>Eukaryota</taxon>
        <taxon>Fungi</taxon>
        <taxon>Dikarya</taxon>
        <taxon>Ascomycota</taxon>
        <taxon>Pezizomycotina</taxon>
        <taxon>Eurotiomycetes</taxon>
        <taxon>Eurotiomycetidae</taxon>
        <taxon>Eurotiales</taxon>
        <taxon>Aspergillaceae</taxon>
        <taxon>Aspergillus</taxon>
        <taxon>Aspergillus subgen. Fumigati</taxon>
    </lineage>
</organism>
<evidence type="ECO:0000256" key="3">
    <source>
        <dbReference type="PROSITE-ProRule" id="PRU00023"/>
    </source>
</evidence>
<sequence>MDKSRVERNARMTVRTIREDLAQVAQSTRIVIRCLSSGRDAHDSAAKALSVLIDILDCLHRVRDQISWGEEKWLVEPARLNALAEVIVWFGTTLRSIEFYFQPGGVSVYYFRKHLLGGTFLPRLEQYKILLLLAMQPDSSERASLDREIRNNLRMCQDVESGPKVDLQFEEDALGITSRLSSEHFITLADLCNRRLQGTGRWILDNPQYKQWLLGSFRTLYCVGPPGVGKTFISSVIIDSLQRTFTSPNVATVFVFCQDEKEKEQTSLDLLQNILAQLVYRKRSLSYATSSLYYSESLTKGRASPKAYQNAIRAEVNRFSKVFFIVDGLDGFSDKERILTRLQKLPEQAQLLVTLREINQIDSDSGYVRVVPSPEDLQLYALSRIQNDPGLKSLCNDGPAGVEMCQEVVRLVMEKSHGVFLLAKIHLDLLARYTDKSLLERAVMHLPESLSEAYGEAMKQVVSQNPTATRHVYWTLYAYRPLTVAELKAATQSKIASEDKDELVSFEQSLQTQSAGLLTVDAVTGTVRFVHKTAKEYLNGTAARVFFPSAQRDIAEVCLTAIIPDEVVDDCYYIGGTTPRNSSGGFLSYAATYWGYHAREVTEDEQAIQVLIKTFLNKLLWRRPPIKGLIRNKCLPTELGLGKYPDDWSALHILSFFGISGKFKRLLVQGAQIDANDNSLKITPLHCAAYRGNDEMVDFLLENGADGNATTNNGSTALHLATERGNRKSMKLLLSRHVNVQVANEKGETGLQVAVGTTADEATVPLLIKNKVDVNIRNIRTGDTALHLAVEWKRPRIILFLLDKGATIDMTNEDGFTPLQLAAKLDNCEAVALLLQRGAQVEARSLSGLTALQLAAHEGHWVAFDLLLIGGADINSWNKEGETLLHEEARKSRNVSTAAKLLAQGANIEARTSQGYTPLQCAAISGNLNMFKFLLSKGAKIDVETAKGESLLHITPPINNDCLEILKIALDHGLDVKAISSQGWMPLHQAVYIGTGVSDLAFDKTSDYIILLLSYGADINCQTTSAYAETALHLAVMAINPNTSLVSLLLKLGADINAMTNEGKTPLHLAAERGRESIFRVLIQAGADISLEVPDSAKAIDGRGTGGGNTALDLARKNPFNALWLDDHGQLRPEPKVKRRDSVETIIEEEFNDDVSEDETGESTLVGSDQPYILV</sequence>
<dbReference type="OrthoDB" id="1577640at2759"/>
<feature type="repeat" description="ANK" evidence="3">
    <location>
        <begin position="1027"/>
        <end position="1061"/>
    </location>
</feature>
<keyword evidence="1" id="KW-0677">Repeat</keyword>
<evidence type="ECO:0000259" key="5">
    <source>
        <dbReference type="Pfam" id="PF24883"/>
    </source>
</evidence>
<dbReference type="AlphaFoldDB" id="Q4WNA6"/>
<dbReference type="InterPro" id="IPR027417">
    <property type="entry name" value="P-loop_NTPase"/>
</dbReference>
<dbReference type="Gene3D" id="1.25.40.20">
    <property type="entry name" value="Ankyrin repeat-containing domain"/>
    <property type="match status" value="4"/>
</dbReference>
<dbReference type="InParanoid" id="Q4WNA6"/>
<gene>
    <name evidence="6" type="ORF">AFUA_6G07030</name>
</gene>
<evidence type="ECO:0000259" key="4">
    <source>
        <dbReference type="Pfam" id="PF22939"/>
    </source>
</evidence>
<evidence type="ECO:0000313" key="6">
    <source>
        <dbReference type="EMBL" id="EAL88558.2"/>
    </source>
</evidence>
<dbReference type="SUPFAM" id="SSF52540">
    <property type="entry name" value="P-loop containing nucleoside triphosphate hydrolases"/>
    <property type="match status" value="1"/>
</dbReference>
<dbReference type="InterPro" id="IPR056884">
    <property type="entry name" value="NPHP3-like_N"/>
</dbReference>
<dbReference type="PROSITE" id="PS50297">
    <property type="entry name" value="ANK_REP_REGION"/>
    <property type="match status" value="8"/>
</dbReference>
<dbReference type="PROSITE" id="PS50088">
    <property type="entry name" value="ANK_REPEAT"/>
    <property type="match status" value="9"/>
</dbReference>
<dbReference type="KEGG" id="afm:AFUA_6G07030"/>
<dbReference type="Pfam" id="PF12796">
    <property type="entry name" value="Ank_2"/>
    <property type="match status" value="3"/>
</dbReference>
<dbReference type="InterPro" id="IPR036770">
    <property type="entry name" value="Ankyrin_rpt-contain_sf"/>
</dbReference>
<comment type="caution">
    <text evidence="6">The sequence shown here is derived from an EMBL/GenBank/DDBJ whole genome shotgun (WGS) entry which is preliminary data.</text>
</comment>
<dbReference type="PRINTS" id="PR01415">
    <property type="entry name" value="ANKYRIN"/>
</dbReference>
<reference evidence="6 7" key="1">
    <citation type="journal article" date="2005" name="Nature">
        <title>Genomic sequence of the pathogenic and allergenic filamentous fungus Aspergillus fumigatus.</title>
        <authorList>
            <person name="Nierman W.C."/>
            <person name="Pain A."/>
            <person name="Anderson M.J."/>
            <person name="Wortman J.R."/>
            <person name="Kim H.S."/>
            <person name="Arroyo J."/>
            <person name="Berriman M."/>
            <person name="Abe K."/>
            <person name="Archer D.B."/>
            <person name="Bermejo C."/>
            <person name="Bennett J."/>
            <person name="Bowyer P."/>
            <person name="Chen D."/>
            <person name="Collins M."/>
            <person name="Coulsen R."/>
            <person name="Davies R."/>
            <person name="Dyer P.S."/>
            <person name="Farman M."/>
            <person name="Fedorova N."/>
            <person name="Fedorova N."/>
            <person name="Feldblyum T.V."/>
            <person name="Fischer R."/>
            <person name="Fosker N."/>
            <person name="Fraser A."/>
            <person name="Garcia J.L."/>
            <person name="Garcia M.J."/>
            <person name="Goble A."/>
            <person name="Goldman G.H."/>
            <person name="Gomi K."/>
            <person name="Griffith-Jones S."/>
            <person name="Gwilliam R."/>
            <person name="Haas B."/>
            <person name="Haas H."/>
            <person name="Harris D."/>
            <person name="Horiuchi H."/>
            <person name="Huang J."/>
            <person name="Humphray S."/>
            <person name="Jimenez J."/>
            <person name="Keller N."/>
            <person name="Khouri H."/>
            <person name="Kitamoto K."/>
            <person name="Kobayashi T."/>
            <person name="Konzack S."/>
            <person name="Kulkarni R."/>
            <person name="Kumagai T."/>
            <person name="Lafon A."/>
            <person name="Latge J.P."/>
            <person name="Li W."/>
            <person name="Lord A."/>
            <person name="Lu C."/>
            <person name="Majoros W.H."/>
            <person name="May G.S."/>
            <person name="Miller B.L."/>
            <person name="Mohamoud Y."/>
            <person name="Molina M."/>
            <person name="Monod M."/>
            <person name="Mouyna I."/>
            <person name="Mulligan S."/>
            <person name="Murphy L."/>
            <person name="O'Neil S."/>
            <person name="Paulsen I."/>
            <person name="Penalva M.A."/>
            <person name="Pertea M."/>
            <person name="Price C."/>
            <person name="Pritchard B.L."/>
            <person name="Quail M.A."/>
            <person name="Rabbinowitsch E."/>
            <person name="Rawlins N."/>
            <person name="Rajandream M.A."/>
            <person name="Reichard U."/>
            <person name="Renauld H."/>
            <person name="Robson G.D."/>
            <person name="Rodriguez de Cordoba S."/>
            <person name="Rodriguez-Pena J.M."/>
            <person name="Ronning C.M."/>
            <person name="Rutter S."/>
            <person name="Salzberg S.L."/>
            <person name="Sanchez M."/>
            <person name="Sanchez-Ferrero J.C."/>
            <person name="Saunders D."/>
            <person name="Seeger K."/>
            <person name="Squares R."/>
            <person name="Squares S."/>
            <person name="Takeuchi M."/>
            <person name="Tekaia F."/>
            <person name="Turner G."/>
            <person name="Vazquez de Aldana C.R."/>
            <person name="Weidman J."/>
            <person name="White O."/>
            <person name="Woodward J."/>
            <person name="Yu J.H."/>
            <person name="Fraser C."/>
            <person name="Galagan J.E."/>
            <person name="Asai K."/>
            <person name="Machida M."/>
            <person name="Hall N."/>
            <person name="Barrell B."/>
            <person name="Denning D.W."/>
        </authorList>
    </citation>
    <scope>NUCLEOTIDE SEQUENCE [LARGE SCALE GENOMIC DNA]</scope>
    <source>
        <strain evidence="6 7">Af293</strain>
    </source>
</reference>
<feature type="repeat" description="ANK" evidence="3">
    <location>
        <begin position="781"/>
        <end position="813"/>
    </location>
</feature>
<feature type="repeat" description="ANK" evidence="3">
    <location>
        <begin position="847"/>
        <end position="879"/>
    </location>
</feature>
<dbReference type="SMART" id="SM00248">
    <property type="entry name" value="ANK"/>
    <property type="match status" value="13"/>
</dbReference>
<keyword evidence="2 3" id="KW-0040">ANK repeat</keyword>
<proteinExistence type="predicted"/>
<dbReference type="Gene3D" id="3.40.50.300">
    <property type="entry name" value="P-loop containing nucleotide triphosphate hydrolases"/>
    <property type="match status" value="1"/>
</dbReference>
<dbReference type="Pfam" id="PF00023">
    <property type="entry name" value="Ank"/>
    <property type="match status" value="2"/>
</dbReference>
<dbReference type="InterPro" id="IPR054471">
    <property type="entry name" value="GPIID_WHD"/>
</dbReference>
<feature type="repeat" description="ANK" evidence="3">
    <location>
        <begin position="814"/>
        <end position="846"/>
    </location>
</feature>
<dbReference type="GeneID" id="3508751"/>
<feature type="repeat" description="ANK" evidence="3">
    <location>
        <begin position="1062"/>
        <end position="1094"/>
    </location>
</feature>
<keyword evidence="7" id="KW-1185">Reference proteome</keyword>
<feature type="repeat" description="ANK" evidence="3">
    <location>
        <begin position="914"/>
        <end position="946"/>
    </location>
</feature>
<feature type="repeat" description="ANK" evidence="3">
    <location>
        <begin position="713"/>
        <end position="745"/>
    </location>
</feature>
<protein>
    <submittedName>
        <fullName evidence="6">NACHT and Ankyrin domain protein</fullName>
    </submittedName>
</protein>
<dbReference type="Pfam" id="PF22939">
    <property type="entry name" value="WHD_GPIID"/>
    <property type="match status" value="1"/>
</dbReference>
<dbReference type="PANTHER" id="PTHR24173:SF74">
    <property type="entry name" value="ANKYRIN REPEAT DOMAIN-CONTAINING PROTEIN 16"/>
    <property type="match status" value="1"/>
</dbReference>
<feature type="repeat" description="ANK" evidence="3">
    <location>
        <begin position="880"/>
        <end position="913"/>
    </location>
</feature>
<dbReference type="OMA" id="WTLYALR"/>
<feature type="domain" description="GPI inositol-deacylase winged helix" evidence="4">
    <location>
        <begin position="457"/>
        <end position="539"/>
    </location>
</feature>
<accession>Q4WNA6</accession>
<dbReference type="EMBL" id="AAHF01000006">
    <property type="protein sequence ID" value="EAL88558.2"/>
    <property type="molecule type" value="Genomic_DNA"/>
</dbReference>
<dbReference type="PANTHER" id="PTHR24173">
    <property type="entry name" value="ANKYRIN REPEAT CONTAINING"/>
    <property type="match status" value="1"/>
</dbReference>
<dbReference type="VEuPathDB" id="FungiDB:Afu6g07030"/>
<dbReference type="InterPro" id="IPR002110">
    <property type="entry name" value="Ankyrin_rpt"/>
</dbReference>